<dbReference type="Proteomes" id="UP000887564">
    <property type="component" value="Unplaced"/>
</dbReference>
<protein>
    <submittedName>
        <fullName evidence="2">Uncharacterized protein</fullName>
    </submittedName>
</protein>
<evidence type="ECO:0000313" key="2">
    <source>
        <dbReference type="WBParaSite" id="PEQ_0001344001-mRNA-1"/>
    </source>
</evidence>
<reference evidence="2" key="1">
    <citation type="submission" date="2022-11" db="UniProtKB">
        <authorList>
            <consortium name="WormBaseParasite"/>
        </authorList>
    </citation>
    <scope>IDENTIFICATION</scope>
</reference>
<proteinExistence type="predicted"/>
<dbReference type="AlphaFoldDB" id="A0A914S3S4"/>
<name>A0A914S3S4_PAREQ</name>
<sequence length="191" mass="21579">MRYRCWGTADTNENRKFVVLSTATTAQSVAADKYVEHVGFVTDVINERYTDVYAKYDAAACATTATFLVVWSQRPVSQVHVTMLSTSPNQPLAATQQVVVGDNERPFPLQAPEGAMTETTEGPEPDLVEQQKQQSGLVRICTQTIGSTALRQRIARLPPHVLRQKQEEQMYLRKSYFLKRTIKALVFVRHF</sequence>
<organism evidence="1 2">
    <name type="scientific">Parascaris equorum</name>
    <name type="common">Equine roundworm</name>
    <dbReference type="NCBI Taxonomy" id="6256"/>
    <lineage>
        <taxon>Eukaryota</taxon>
        <taxon>Metazoa</taxon>
        <taxon>Ecdysozoa</taxon>
        <taxon>Nematoda</taxon>
        <taxon>Chromadorea</taxon>
        <taxon>Rhabditida</taxon>
        <taxon>Spirurina</taxon>
        <taxon>Ascaridomorpha</taxon>
        <taxon>Ascaridoidea</taxon>
        <taxon>Ascarididae</taxon>
        <taxon>Parascaris</taxon>
    </lineage>
</organism>
<evidence type="ECO:0000313" key="1">
    <source>
        <dbReference type="Proteomes" id="UP000887564"/>
    </source>
</evidence>
<dbReference type="WBParaSite" id="PEQ_0001344001-mRNA-1">
    <property type="protein sequence ID" value="PEQ_0001344001-mRNA-1"/>
    <property type="gene ID" value="PEQ_0001344001"/>
</dbReference>
<keyword evidence="1" id="KW-1185">Reference proteome</keyword>
<accession>A0A914S3S4</accession>